<keyword evidence="3" id="KW-1185">Reference proteome</keyword>
<evidence type="ECO:0000256" key="1">
    <source>
        <dbReference type="SAM" id="MobiDB-lite"/>
    </source>
</evidence>
<organism evidence="2 3">
    <name type="scientific">Chryseobacterium populi</name>
    <dbReference type="NCBI Taxonomy" id="1144316"/>
    <lineage>
        <taxon>Bacteria</taxon>
        <taxon>Pseudomonadati</taxon>
        <taxon>Bacteroidota</taxon>
        <taxon>Flavobacteriia</taxon>
        <taxon>Flavobacteriales</taxon>
        <taxon>Weeksellaceae</taxon>
        <taxon>Chryseobacterium group</taxon>
        <taxon>Chryseobacterium</taxon>
    </lineage>
</organism>
<gene>
    <name evidence="2" type="ORF">PMI13_00822</name>
</gene>
<dbReference type="EMBL" id="AKJY01000012">
    <property type="protein sequence ID" value="EJL74942.1"/>
    <property type="molecule type" value="Genomic_DNA"/>
</dbReference>
<dbReference type="AlphaFoldDB" id="J2T9Y7"/>
<evidence type="ECO:0000313" key="2">
    <source>
        <dbReference type="EMBL" id="EJL74942.1"/>
    </source>
</evidence>
<comment type="caution">
    <text evidence="2">The sequence shown here is derived from an EMBL/GenBank/DDBJ whole genome shotgun (WGS) entry which is preliminary data.</text>
</comment>
<evidence type="ECO:0000313" key="3">
    <source>
        <dbReference type="Proteomes" id="UP000007509"/>
    </source>
</evidence>
<proteinExistence type="predicted"/>
<accession>J2T9Y7</accession>
<dbReference type="Proteomes" id="UP000007509">
    <property type="component" value="Unassembled WGS sequence"/>
</dbReference>
<reference evidence="2 3" key="1">
    <citation type="journal article" date="2012" name="J. Bacteriol.">
        <title>Twenty-one genome sequences from Pseudomonas species and 19 genome sequences from diverse bacteria isolated from the rhizosphere and endosphere of Populus deltoides.</title>
        <authorList>
            <person name="Brown S.D."/>
            <person name="Utturkar S.M."/>
            <person name="Klingeman D.M."/>
            <person name="Johnson C.M."/>
            <person name="Martin S.L."/>
            <person name="Land M.L."/>
            <person name="Lu T.Y."/>
            <person name="Schadt C.W."/>
            <person name="Doktycz M.J."/>
            <person name="Pelletier D.A."/>
        </authorList>
    </citation>
    <scope>NUCLEOTIDE SEQUENCE [LARGE SCALE GENOMIC DNA]</scope>
    <source>
        <strain evidence="2 3">CF314</strain>
    </source>
</reference>
<feature type="region of interest" description="Disordered" evidence="1">
    <location>
        <begin position="82"/>
        <end position="103"/>
    </location>
</feature>
<sequence length="103" mass="11635">MIPSVSFLYAQQTEGLKVEKTTRTSILERKVADKPNDSIAKSNLNNILKQQNKSSSIFGSADQYNSEIQENVNKLQNNVNSFNNNTFNRMPTQGTGIQLKKRK</sequence>
<dbReference type="PATRIC" id="fig|1144316.3.peg.833"/>
<protein>
    <submittedName>
        <fullName evidence="2">Uncharacterized protein</fullName>
    </submittedName>
</protein>
<name>J2T9Y7_9FLAO</name>